<dbReference type="SUPFAM" id="SSF54593">
    <property type="entry name" value="Glyoxalase/Bleomycin resistance protein/Dihydroxybiphenyl dioxygenase"/>
    <property type="match status" value="1"/>
</dbReference>
<name>A0A4D7AX77_9HYPH</name>
<dbReference type="InterPro" id="IPR037523">
    <property type="entry name" value="VOC_core"/>
</dbReference>
<protein>
    <submittedName>
        <fullName evidence="2">VOC family protein</fullName>
    </submittedName>
</protein>
<dbReference type="InterPro" id="IPR029068">
    <property type="entry name" value="Glyas_Bleomycin-R_OHBP_Dase"/>
</dbReference>
<organism evidence="2 3">
    <name type="scientific">Phreatobacter stygius</name>
    <dbReference type="NCBI Taxonomy" id="1940610"/>
    <lineage>
        <taxon>Bacteria</taxon>
        <taxon>Pseudomonadati</taxon>
        <taxon>Pseudomonadota</taxon>
        <taxon>Alphaproteobacteria</taxon>
        <taxon>Hyphomicrobiales</taxon>
        <taxon>Phreatobacteraceae</taxon>
        <taxon>Phreatobacter</taxon>
    </lineage>
</organism>
<evidence type="ECO:0000313" key="2">
    <source>
        <dbReference type="EMBL" id="QCI66204.1"/>
    </source>
</evidence>
<accession>A0A4D7AX77</accession>
<gene>
    <name evidence="2" type="ORF">E8M01_19495</name>
</gene>
<feature type="domain" description="VOC" evidence="1">
    <location>
        <begin position="1"/>
        <end position="122"/>
    </location>
</feature>
<dbReference type="AlphaFoldDB" id="A0A4D7AX77"/>
<dbReference type="KEGG" id="pstg:E8M01_19495"/>
<dbReference type="PANTHER" id="PTHR35006">
    <property type="entry name" value="GLYOXALASE FAMILY PROTEIN (AFU_ORTHOLOGUE AFUA_5G14830)"/>
    <property type="match status" value="1"/>
</dbReference>
<dbReference type="Gene3D" id="3.10.180.10">
    <property type="entry name" value="2,3-Dihydroxybiphenyl 1,2-Dioxygenase, domain 1"/>
    <property type="match status" value="1"/>
</dbReference>
<dbReference type="InterPro" id="IPR004360">
    <property type="entry name" value="Glyas_Fos-R_dOase_dom"/>
</dbReference>
<dbReference type="PROSITE" id="PS51819">
    <property type="entry name" value="VOC"/>
    <property type="match status" value="1"/>
</dbReference>
<evidence type="ECO:0000259" key="1">
    <source>
        <dbReference type="PROSITE" id="PS51819"/>
    </source>
</evidence>
<sequence>MIDHVSISVHDLDRAAAFYDRVLAPLGLTRLVTRERSVGFGKRYPEFWLNRREAYAAPAGDPGAHVCLRASDEAAVRAFHAAAISHGGSDFGLPGPRQAAMTTYFGAFILDADRNKIEAVTFPAAT</sequence>
<evidence type="ECO:0000313" key="3">
    <source>
        <dbReference type="Proteomes" id="UP000298781"/>
    </source>
</evidence>
<dbReference type="EMBL" id="CP039690">
    <property type="protein sequence ID" value="QCI66204.1"/>
    <property type="molecule type" value="Genomic_DNA"/>
</dbReference>
<dbReference type="Proteomes" id="UP000298781">
    <property type="component" value="Chromosome"/>
</dbReference>
<dbReference type="OrthoDB" id="9807407at2"/>
<dbReference type="PANTHER" id="PTHR35006:SF4">
    <property type="entry name" value="BLR7706 PROTEIN"/>
    <property type="match status" value="1"/>
</dbReference>
<reference evidence="2 3" key="1">
    <citation type="submission" date="2019-04" db="EMBL/GenBank/DDBJ databases">
        <title>Phreatobacter aquaticus sp. nov.</title>
        <authorList>
            <person name="Choi A."/>
        </authorList>
    </citation>
    <scope>NUCLEOTIDE SEQUENCE [LARGE SCALE GENOMIC DNA]</scope>
    <source>
        <strain evidence="2 3">KCTC 52518</strain>
    </source>
</reference>
<dbReference type="Pfam" id="PF00903">
    <property type="entry name" value="Glyoxalase"/>
    <property type="match status" value="1"/>
</dbReference>
<proteinExistence type="predicted"/>
<keyword evidence="3" id="KW-1185">Reference proteome</keyword>
<dbReference type="RefSeq" id="WP_136961648.1">
    <property type="nucleotide sequence ID" value="NZ_CP039690.1"/>
</dbReference>